<dbReference type="RefSeq" id="WP_176954849.1">
    <property type="nucleotide sequence ID" value="NZ_FNMZ01000012.1"/>
</dbReference>
<feature type="region of interest" description="Disordered" evidence="1">
    <location>
        <begin position="130"/>
        <end position="164"/>
    </location>
</feature>
<name>A0A1H3FH94_9RHOB</name>
<dbReference type="AlphaFoldDB" id="A0A1H3FH94"/>
<organism evidence="2 3">
    <name type="scientific">Albimonas donghaensis</name>
    <dbReference type="NCBI Taxonomy" id="356660"/>
    <lineage>
        <taxon>Bacteria</taxon>
        <taxon>Pseudomonadati</taxon>
        <taxon>Pseudomonadota</taxon>
        <taxon>Alphaproteobacteria</taxon>
        <taxon>Rhodobacterales</taxon>
        <taxon>Paracoccaceae</taxon>
        <taxon>Albimonas</taxon>
    </lineage>
</organism>
<reference evidence="2 3" key="1">
    <citation type="submission" date="2016-10" db="EMBL/GenBank/DDBJ databases">
        <authorList>
            <person name="de Groot N.N."/>
        </authorList>
    </citation>
    <scope>NUCLEOTIDE SEQUENCE [LARGE SCALE GENOMIC DNA]</scope>
    <source>
        <strain evidence="2 3">DSM 17890</strain>
    </source>
</reference>
<sequence length="164" mass="17205">MKRLNLNPTPRWVEIDAELSVAVRPLSPFDLAEMFEGDEAWAPIVEAAGKGGGSGEDMARSMSPGALLNLIGRFAALVVADWTVCDAETGERLPVTAEATRAMLRAEPELAGPFLDRILGPALDGIKQLDAEKNVSAPSPDGPTAGAETTARDATPSATRVPRG</sequence>
<accession>A0A1H3FH94</accession>
<keyword evidence="3" id="KW-1185">Reference proteome</keyword>
<proteinExistence type="predicted"/>
<evidence type="ECO:0000313" key="3">
    <source>
        <dbReference type="Proteomes" id="UP000199118"/>
    </source>
</evidence>
<dbReference type="Proteomes" id="UP000199118">
    <property type="component" value="Unassembled WGS sequence"/>
</dbReference>
<protein>
    <submittedName>
        <fullName evidence="2">Uncharacterized protein</fullName>
    </submittedName>
</protein>
<evidence type="ECO:0000256" key="1">
    <source>
        <dbReference type="SAM" id="MobiDB-lite"/>
    </source>
</evidence>
<evidence type="ECO:0000313" key="2">
    <source>
        <dbReference type="EMBL" id="SDX90412.1"/>
    </source>
</evidence>
<gene>
    <name evidence="2" type="ORF">SAMN05444336_112120</name>
</gene>
<dbReference type="EMBL" id="FNMZ01000012">
    <property type="protein sequence ID" value="SDX90412.1"/>
    <property type="molecule type" value="Genomic_DNA"/>
</dbReference>
<dbReference type="STRING" id="356660.SAMN05444336_112120"/>